<protein>
    <submittedName>
        <fullName evidence="3">Uncharacterized protein</fullName>
    </submittedName>
</protein>
<feature type="region of interest" description="Disordered" evidence="1">
    <location>
        <begin position="1"/>
        <end position="24"/>
    </location>
</feature>
<evidence type="ECO:0000313" key="4">
    <source>
        <dbReference type="Proteomes" id="UP000827092"/>
    </source>
</evidence>
<organism evidence="3 4">
    <name type="scientific">Oedothorax gibbosus</name>
    <dbReference type="NCBI Taxonomy" id="931172"/>
    <lineage>
        <taxon>Eukaryota</taxon>
        <taxon>Metazoa</taxon>
        <taxon>Ecdysozoa</taxon>
        <taxon>Arthropoda</taxon>
        <taxon>Chelicerata</taxon>
        <taxon>Arachnida</taxon>
        <taxon>Araneae</taxon>
        <taxon>Araneomorphae</taxon>
        <taxon>Entelegynae</taxon>
        <taxon>Araneoidea</taxon>
        <taxon>Linyphiidae</taxon>
        <taxon>Erigoninae</taxon>
        <taxon>Oedothorax</taxon>
    </lineage>
</organism>
<keyword evidence="4" id="KW-1185">Reference proteome</keyword>
<dbReference type="Proteomes" id="UP000827092">
    <property type="component" value="Unassembled WGS sequence"/>
</dbReference>
<evidence type="ECO:0000256" key="1">
    <source>
        <dbReference type="SAM" id="MobiDB-lite"/>
    </source>
</evidence>
<proteinExistence type="predicted"/>
<feature type="compositionally biased region" description="Polar residues" evidence="1">
    <location>
        <begin position="1"/>
        <end position="12"/>
    </location>
</feature>
<comment type="caution">
    <text evidence="3">The sequence shown here is derived from an EMBL/GenBank/DDBJ whole genome shotgun (WGS) entry which is preliminary data.</text>
</comment>
<keyword evidence="2" id="KW-1133">Transmembrane helix</keyword>
<accession>A0AAV6VK00</accession>
<dbReference type="AlphaFoldDB" id="A0AAV6VK00"/>
<keyword evidence="2" id="KW-0812">Transmembrane</keyword>
<dbReference type="EMBL" id="JAFNEN010000069">
    <property type="protein sequence ID" value="KAG8196468.1"/>
    <property type="molecule type" value="Genomic_DNA"/>
</dbReference>
<keyword evidence="2" id="KW-0472">Membrane</keyword>
<sequence>MKAQGSNENATKTRILKRESEQFYSRQTIPHEPFDENSYSLQTNVAENIDVPQVTVAENIGAEESFNPQLESMQLYSRQTIPHELFDGNRDSLQTNVAGNIDVPQVTVAENIYVSESSVPVETISNSQRESEHFYSRQAIPQEIEENRDSLQTNVAGNIVSQVTVAENIDVEKSSDTVETISNLQQEAFEKGLQIPSYVKTRDANEDITYEKLEKLLSILNQQLNDESSNVETTTGLSTLTINSTIAQKMASIKEVSQVSKSLVAVVGFLITMAVICQGYSTFLKYYAYKIYMKTTHPAERVSFFKFYFNRHRNKTDEEQLLVEKEMLDPILKGNHEVLIECVEVALDRMCLEDDSKLEQKYASKEHEDLLKRTLYTASH</sequence>
<name>A0AAV6VK00_9ARAC</name>
<feature type="transmembrane region" description="Helical" evidence="2">
    <location>
        <begin position="263"/>
        <end position="284"/>
    </location>
</feature>
<evidence type="ECO:0000256" key="2">
    <source>
        <dbReference type="SAM" id="Phobius"/>
    </source>
</evidence>
<gene>
    <name evidence="3" type="ORF">JTE90_012287</name>
</gene>
<evidence type="ECO:0000313" key="3">
    <source>
        <dbReference type="EMBL" id="KAG8196468.1"/>
    </source>
</evidence>
<reference evidence="3 4" key="1">
    <citation type="journal article" date="2022" name="Nat. Ecol. Evol.">
        <title>A masculinizing supergene underlies an exaggerated male reproductive morph in a spider.</title>
        <authorList>
            <person name="Hendrickx F."/>
            <person name="De Corte Z."/>
            <person name="Sonet G."/>
            <person name="Van Belleghem S.M."/>
            <person name="Kostlbacher S."/>
            <person name="Vangestel C."/>
        </authorList>
    </citation>
    <scope>NUCLEOTIDE SEQUENCE [LARGE SCALE GENOMIC DNA]</scope>
    <source>
        <strain evidence="3">W744_W776</strain>
    </source>
</reference>